<dbReference type="SMART" id="SM00100">
    <property type="entry name" value="cNMP"/>
    <property type="match status" value="1"/>
</dbReference>
<dbReference type="CDD" id="cd00038">
    <property type="entry name" value="CAP_ED"/>
    <property type="match status" value="1"/>
</dbReference>
<dbReference type="Proteomes" id="UP000642180">
    <property type="component" value="Unassembled WGS sequence"/>
</dbReference>
<dbReference type="PANTHER" id="PTHR24567">
    <property type="entry name" value="CRP FAMILY TRANSCRIPTIONAL REGULATORY PROTEIN"/>
    <property type="match status" value="1"/>
</dbReference>
<dbReference type="AlphaFoldDB" id="A0A8J3AQY7"/>
<keyword evidence="3" id="KW-1185">Reference proteome</keyword>
<organism evidence="2 3">
    <name type="scientific">Oxalicibacterium faecigallinarum</name>
    <dbReference type="NCBI Taxonomy" id="573741"/>
    <lineage>
        <taxon>Bacteria</taxon>
        <taxon>Pseudomonadati</taxon>
        <taxon>Pseudomonadota</taxon>
        <taxon>Betaproteobacteria</taxon>
        <taxon>Burkholderiales</taxon>
        <taxon>Oxalobacteraceae</taxon>
        <taxon>Oxalicibacterium</taxon>
    </lineage>
</organism>
<proteinExistence type="predicted"/>
<dbReference type="SUPFAM" id="SSF51206">
    <property type="entry name" value="cAMP-binding domain-like"/>
    <property type="match status" value="1"/>
</dbReference>
<dbReference type="InterPro" id="IPR018490">
    <property type="entry name" value="cNMP-bd_dom_sf"/>
</dbReference>
<reference evidence="3" key="1">
    <citation type="journal article" date="2019" name="Int. J. Syst. Evol. Microbiol.">
        <title>The Global Catalogue of Microorganisms (GCM) 10K type strain sequencing project: providing services to taxonomists for standard genome sequencing and annotation.</title>
        <authorList>
            <consortium name="The Broad Institute Genomics Platform"/>
            <consortium name="The Broad Institute Genome Sequencing Center for Infectious Disease"/>
            <person name="Wu L."/>
            <person name="Ma J."/>
        </authorList>
    </citation>
    <scope>NUCLEOTIDE SEQUENCE [LARGE SCALE GENOMIC DNA]</scope>
    <source>
        <strain evidence="3">CCM 2767</strain>
    </source>
</reference>
<name>A0A8J3AQY7_9BURK</name>
<protein>
    <recommendedName>
        <fullName evidence="1">Cyclic nucleotide-binding domain-containing protein</fullName>
    </recommendedName>
</protein>
<dbReference type="GO" id="GO:0003700">
    <property type="term" value="F:DNA-binding transcription factor activity"/>
    <property type="evidence" value="ECO:0007669"/>
    <property type="project" value="TreeGrafter"/>
</dbReference>
<comment type="caution">
    <text evidence="2">The sequence shown here is derived from an EMBL/GenBank/DDBJ whole genome shotgun (WGS) entry which is preliminary data.</text>
</comment>
<dbReference type="Gene3D" id="2.60.120.10">
    <property type="entry name" value="Jelly Rolls"/>
    <property type="match status" value="1"/>
</dbReference>
<gene>
    <name evidence="2" type="ORF">GCM10008066_14430</name>
</gene>
<dbReference type="PANTHER" id="PTHR24567:SF74">
    <property type="entry name" value="HTH-TYPE TRANSCRIPTIONAL REGULATOR ARCR"/>
    <property type="match status" value="1"/>
</dbReference>
<evidence type="ECO:0000313" key="3">
    <source>
        <dbReference type="Proteomes" id="UP000642180"/>
    </source>
</evidence>
<dbReference type="InterPro" id="IPR000595">
    <property type="entry name" value="cNMP-bd_dom"/>
</dbReference>
<evidence type="ECO:0000313" key="2">
    <source>
        <dbReference type="EMBL" id="GGI18520.1"/>
    </source>
</evidence>
<dbReference type="EMBL" id="BMDI01000001">
    <property type="protein sequence ID" value="GGI18520.1"/>
    <property type="molecule type" value="Genomic_DNA"/>
</dbReference>
<sequence length="149" mass="16413">MNDSSLHAEFSNAFPVIAQELGSLNLETLLEGATLQEVAPNRIVIRDRMPVDYLYFILDGTLSVSVEDAGKSKFLATIKPGEWMGEISVLSGEFLAAATVTTDVTCKLLRVHHLTFEKLLTQNPEVAQVLLQHFINLMAKRLRASNAVS</sequence>
<accession>A0A8J3AQY7</accession>
<dbReference type="PROSITE" id="PS50042">
    <property type="entry name" value="CNMP_BINDING_3"/>
    <property type="match status" value="1"/>
</dbReference>
<dbReference type="InterPro" id="IPR014710">
    <property type="entry name" value="RmlC-like_jellyroll"/>
</dbReference>
<feature type="domain" description="Cyclic nucleotide-binding" evidence="1">
    <location>
        <begin position="17"/>
        <end position="137"/>
    </location>
</feature>
<evidence type="ECO:0000259" key="1">
    <source>
        <dbReference type="PROSITE" id="PS50042"/>
    </source>
</evidence>
<dbReference type="InterPro" id="IPR050397">
    <property type="entry name" value="Env_Response_Regulators"/>
</dbReference>
<dbReference type="GO" id="GO:0005829">
    <property type="term" value="C:cytosol"/>
    <property type="evidence" value="ECO:0007669"/>
    <property type="project" value="TreeGrafter"/>
</dbReference>
<dbReference type="Pfam" id="PF00027">
    <property type="entry name" value="cNMP_binding"/>
    <property type="match status" value="1"/>
</dbReference>
<dbReference type="RefSeq" id="WP_188380568.1">
    <property type="nucleotide sequence ID" value="NZ_BMDI01000001.1"/>
</dbReference>